<organism evidence="1 2">
    <name type="scientific">Onchocerca volvulus</name>
    <dbReference type="NCBI Taxonomy" id="6282"/>
    <lineage>
        <taxon>Eukaryota</taxon>
        <taxon>Metazoa</taxon>
        <taxon>Ecdysozoa</taxon>
        <taxon>Nematoda</taxon>
        <taxon>Chromadorea</taxon>
        <taxon>Rhabditida</taxon>
        <taxon>Spirurina</taxon>
        <taxon>Spiruromorpha</taxon>
        <taxon>Filarioidea</taxon>
        <taxon>Onchocercidae</taxon>
        <taxon>Onchocerca</taxon>
    </lineage>
</organism>
<accession>A0A8R1TUY9</accession>
<reference evidence="1" key="2">
    <citation type="submission" date="2022-06" db="UniProtKB">
        <authorList>
            <consortium name="EnsemblMetazoa"/>
        </authorList>
    </citation>
    <scope>IDENTIFICATION</scope>
</reference>
<keyword evidence="2" id="KW-1185">Reference proteome</keyword>
<evidence type="ECO:0000313" key="1">
    <source>
        <dbReference type="EnsemblMetazoa" id="OVOC5008.1"/>
    </source>
</evidence>
<dbReference type="EnsemblMetazoa" id="OVOC5008.1">
    <property type="protein sequence ID" value="OVOC5008.1"/>
    <property type="gene ID" value="WBGene00241817"/>
</dbReference>
<proteinExistence type="predicted"/>
<dbReference type="EMBL" id="CMVM020000147">
    <property type="status" value="NOT_ANNOTATED_CDS"/>
    <property type="molecule type" value="Genomic_DNA"/>
</dbReference>
<sequence length="138" mass="15951">MKSGRLMQRTDISPHPFLLLKNNVQCYRLAYIGSVQFRGRIVVCGRTFTHDREGWKCVRNTSHMPNSIFLITNEFINHTPKLSKIGPRISAYADTMMVEQVRTEALTSKKQMTVWNSKYKYTGNEMSIQDQCSNDGQK</sequence>
<dbReference type="Proteomes" id="UP000024404">
    <property type="component" value="Unassembled WGS sequence"/>
</dbReference>
<name>A0A8R1TUY9_ONCVO</name>
<evidence type="ECO:0000313" key="2">
    <source>
        <dbReference type="Proteomes" id="UP000024404"/>
    </source>
</evidence>
<protein>
    <submittedName>
        <fullName evidence="1">Uncharacterized protein</fullName>
    </submittedName>
</protein>
<dbReference type="AlphaFoldDB" id="A0A8R1TUY9"/>
<reference evidence="2" key="1">
    <citation type="submission" date="2013-10" db="EMBL/GenBank/DDBJ databases">
        <title>Genome sequencing of Onchocerca volvulus.</title>
        <authorList>
            <person name="Cotton J."/>
            <person name="Tsai J."/>
            <person name="Stanley E."/>
            <person name="Tracey A."/>
            <person name="Holroyd N."/>
            <person name="Lustigman S."/>
            <person name="Berriman M."/>
        </authorList>
    </citation>
    <scope>NUCLEOTIDE SEQUENCE</scope>
</reference>